<comment type="cofactor">
    <cofactor evidence="1">
        <name>Zn(2+)</name>
        <dbReference type="ChEBI" id="CHEBI:29105"/>
    </cofactor>
</comment>
<evidence type="ECO:0000256" key="7">
    <source>
        <dbReference type="ARBA" id="ARBA00022833"/>
    </source>
</evidence>
<dbReference type="CDD" id="cd08662">
    <property type="entry name" value="M13"/>
    <property type="match status" value="1"/>
</dbReference>
<keyword evidence="7" id="KW-0862">Zinc</keyword>
<dbReference type="PANTHER" id="PTHR11733">
    <property type="entry name" value="ZINC METALLOPROTEASE FAMILY M13 NEPRILYSIN-RELATED"/>
    <property type="match status" value="1"/>
</dbReference>
<feature type="chain" id="PRO_5044025006" evidence="9">
    <location>
        <begin position="24"/>
        <end position="672"/>
    </location>
</feature>
<name>A0AAW1USG5_9CUCU</name>
<dbReference type="GO" id="GO:0005886">
    <property type="term" value="C:plasma membrane"/>
    <property type="evidence" value="ECO:0007669"/>
    <property type="project" value="UniProtKB-SubCell"/>
</dbReference>
<evidence type="ECO:0000256" key="8">
    <source>
        <dbReference type="ARBA" id="ARBA00023049"/>
    </source>
</evidence>
<dbReference type="InterPro" id="IPR042089">
    <property type="entry name" value="Peptidase_M13_dom_2"/>
</dbReference>
<evidence type="ECO:0000256" key="4">
    <source>
        <dbReference type="ARBA" id="ARBA00022670"/>
    </source>
</evidence>
<reference evidence="12 13" key="1">
    <citation type="submission" date="2023-03" db="EMBL/GenBank/DDBJ databases">
        <title>Genome insight into feeding habits of ladybird beetles.</title>
        <authorList>
            <person name="Li H.-S."/>
            <person name="Huang Y.-H."/>
            <person name="Pang H."/>
        </authorList>
    </citation>
    <scope>NUCLEOTIDE SEQUENCE [LARGE SCALE GENOMIC DNA]</scope>
    <source>
        <strain evidence="12">SYSU_2023b</strain>
        <tissue evidence="12">Whole body</tissue>
    </source>
</reference>
<dbReference type="PANTHER" id="PTHR11733:SF224">
    <property type="entry name" value="NEPRILYSIN-2"/>
    <property type="match status" value="1"/>
</dbReference>
<evidence type="ECO:0000313" key="13">
    <source>
        <dbReference type="Proteomes" id="UP001431783"/>
    </source>
</evidence>
<dbReference type="Pfam" id="PF05649">
    <property type="entry name" value="Peptidase_M13_N"/>
    <property type="match status" value="1"/>
</dbReference>
<sequence length="672" mass="79273">MIDQSYSVTLLCIVSFFVHLSDCKIPFFFKIEYCNTPRCVTIGRHISRYLNETIDPCENFYKYSCDGWTSKTKKPTSEPIWSNWQIIASKINDRIEDIINFKGENENIGLSKAAKFYYACLDNGAKEYNYVNNLRSLVKNIRGWPMVQEKITWKGYNWFRDILKLTRLLGVHPIFKVHIEPGDLIYPSYILKEPIKYPIEIKSYKFWIYQTIKYLYKNKNLRNIKLDVAKIIQFETKLAHMKERSASKRFTLSELEIKFPFNWMRAFQILNLNEDMKFSHNDTVIIKNLSYFENIFNFLQKLDPAIVANYLMWYAVKDLSRETGPQMQMLSFMVDKSVLGIRADISRRTECLNEVNKYFHNALVPLYVDSYLIPNTLPVIREIITNIKNEYIKMLKRSLWLNEQTKNLAIEKIKHLKQYIGYPIWTKNLTKINYHYEKVNISSNHFYNVVNLKNFLAETNFELYKKSVQEVVWPSGPLEVNAYYSILQNAIFIPLGILEPPFFDLNVPDSLNYGALGSLIGHEISHALDMAGRQANKYGNIGKWWIDDDIIKYEKRAECYEKLYNSMEVNGHLTLGENIADNVGIDISFAAFKKLKSSKVFTMIPHLETYSNEQLFFLAYSQMWCEISEKKDILFNDEHSPVQDRVRGTLNNENFHKYFHCDVLNKKYCKMW</sequence>
<evidence type="ECO:0000259" key="11">
    <source>
        <dbReference type="Pfam" id="PF05649"/>
    </source>
</evidence>
<feature type="domain" description="Peptidase M13 N-terminal" evidence="11">
    <location>
        <begin position="56"/>
        <end position="423"/>
    </location>
</feature>
<dbReference type="Pfam" id="PF01431">
    <property type="entry name" value="Peptidase_M13"/>
    <property type="match status" value="1"/>
</dbReference>
<comment type="similarity">
    <text evidence="3">Belongs to the peptidase M13 family.</text>
</comment>
<dbReference type="GO" id="GO:0046872">
    <property type="term" value="F:metal ion binding"/>
    <property type="evidence" value="ECO:0007669"/>
    <property type="project" value="UniProtKB-KW"/>
</dbReference>
<organism evidence="12 13">
    <name type="scientific">Henosepilachna vigintioctopunctata</name>
    <dbReference type="NCBI Taxonomy" id="420089"/>
    <lineage>
        <taxon>Eukaryota</taxon>
        <taxon>Metazoa</taxon>
        <taxon>Ecdysozoa</taxon>
        <taxon>Arthropoda</taxon>
        <taxon>Hexapoda</taxon>
        <taxon>Insecta</taxon>
        <taxon>Pterygota</taxon>
        <taxon>Neoptera</taxon>
        <taxon>Endopterygota</taxon>
        <taxon>Coleoptera</taxon>
        <taxon>Polyphaga</taxon>
        <taxon>Cucujiformia</taxon>
        <taxon>Coccinelloidea</taxon>
        <taxon>Coccinellidae</taxon>
        <taxon>Epilachninae</taxon>
        <taxon>Epilachnini</taxon>
        <taxon>Henosepilachna</taxon>
    </lineage>
</organism>
<evidence type="ECO:0000256" key="2">
    <source>
        <dbReference type="ARBA" id="ARBA00004401"/>
    </source>
</evidence>
<accession>A0AAW1USG5</accession>
<evidence type="ECO:0000256" key="6">
    <source>
        <dbReference type="ARBA" id="ARBA00022801"/>
    </source>
</evidence>
<keyword evidence="9" id="KW-0732">Signal</keyword>
<dbReference type="PRINTS" id="PR00786">
    <property type="entry name" value="NEPRILYSIN"/>
</dbReference>
<dbReference type="GO" id="GO:0016485">
    <property type="term" value="P:protein processing"/>
    <property type="evidence" value="ECO:0007669"/>
    <property type="project" value="TreeGrafter"/>
</dbReference>
<feature type="domain" description="Peptidase M13 C-terminal" evidence="10">
    <location>
        <begin position="481"/>
        <end position="666"/>
    </location>
</feature>
<evidence type="ECO:0000259" key="10">
    <source>
        <dbReference type="Pfam" id="PF01431"/>
    </source>
</evidence>
<gene>
    <name evidence="12" type="ORF">WA026_010955</name>
</gene>
<keyword evidence="13" id="KW-1185">Reference proteome</keyword>
<comment type="caution">
    <text evidence="12">The sequence shown here is derived from an EMBL/GenBank/DDBJ whole genome shotgun (WGS) entry which is preliminary data.</text>
</comment>
<protein>
    <submittedName>
        <fullName evidence="12">Uncharacterized protein</fullName>
    </submittedName>
</protein>
<dbReference type="InterPro" id="IPR024079">
    <property type="entry name" value="MetalloPept_cat_dom_sf"/>
</dbReference>
<dbReference type="AlphaFoldDB" id="A0AAW1USG5"/>
<dbReference type="SUPFAM" id="SSF55486">
    <property type="entry name" value="Metalloproteases ('zincins'), catalytic domain"/>
    <property type="match status" value="1"/>
</dbReference>
<comment type="subcellular location">
    <subcellularLocation>
        <location evidence="2">Cell membrane</location>
        <topology evidence="2">Single-pass type II membrane protein</topology>
    </subcellularLocation>
</comment>
<keyword evidence="6" id="KW-0378">Hydrolase</keyword>
<dbReference type="EMBL" id="JARQZJ010000095">
    <property type="protein sequence ID" value="KAK9885460.1"/>
    <property type="molecule type" value="Genomic_DNA"/>
</dbReference>
<evidence type="ECO:0000313" key="12">
    <source>
        <dbReference type="EMBL" id="KAK9885460.1"/>
    </source>
</evidence>
<dbReference type="InterPro" id="IPR018497">
    <property type="entry name" value="Peptidase_M13_C"/>
</dbReference>
<dbReference type="InterPro" id="IPR000718">
    <property type="entry name" value="Peptidase_M13"/>
</dbReference>
<keyword evidence="5" id="KW-0479">Metal-binding</keyword>
<keyword evidence="4" id="KW-0645">Protease</keyword>
<keyword evidence="8" id="KW-0482">Metalloprotease</keyword>
<proteinExistence type="inferred from homology"/>
<feature type="signal peptide" evidence="9">
    <location>
        <begin position="1"/>
        <end position="23"/>
    </location>
</feature>
<dbReference type="Gene3D" id="3.40.390.10">
    <property type="entry name" value="Collagenase (Catalytic Domain)"/>
    <property type="match status" value="1"/>
</dbReference>
<evidence type="ECO:0000256" key="3">
    <source>
        <dbReference type="ARBA" id="ARBA00007357"/>
    </source>
</evidence>
<dbReference type="GO" id="GO:0004222">
    <property type="term" value="F:metalloendopeptidase activity"/>
    <property type="evidence" value="ECO:0007669"/>
    <property type="project" value="InterPro"/>
</dbReference>
<dbReference type="InterPro" id="IPR008753">
    <property type="entry name" value="Peptidase_M13_N"/>
</dbReference>
<evidence type="ECO:0000256" key="1">
    <source>
        <dbReference type="ARBA" id="ARBA00001947"/>
    </source>
</evidence>
<dbReference type="PROSITE" id="PS51885">
    <property type="entry name" value="NEPRILYSIN"/>
    <property type="match status" value="1"/>
</dbReference>
<dbReference type="Proteomes" id="UP001431783">
    <property type="component" value="Unassembled WGS sequence"/>
</dbReference>
<evidence type="ECO:0000256" key="9">
    <source>
        <dbReference type="SAM" id="SignalP"/>
    </source>
</evidence>
<evidence type="ECO:0000256" key="5">
    <source>
        <dbReference type="ARBA" id="ARBA00022723"/>
    </source>
</evidence>
<dbReference type="Gene3D" id="1.10.1380.10">
    <property type="entry name" value="Neutral endopeptidase , domain2"/>
    <property type="match status" value="1"/>
</dbReference>